<dbReference type="EMBL" id="GBRH01185240">
    <property type="protein sequence ID" value="JAE12656.1"/>
    <property type="molecule type" value="Transcribed_RNA"/>
</dbReference>
<protein>
    <submittedName>
        <fullName evidence="1">Uncharacterized protein</fullName>
    </submittedName>
</protein>
<evidence type="ECO:0000313" key="1">
    <source>
        <dbReference type="EMBL" id="JAE12656.1"/>
    </source>
</evidence>
<proteinExistence type="predicted"/>
<reference evidence="1" key="2">
    <citation type="journal article" date="2015" name="Data Brief">
        <title>Shoot transcriptome of the giant reed, Arundo donax.</title>
        <authorList>
            <person name="Barrero R.A."/>
            <person name="Guerrero F.D."/>
            <person name="Moolhuijzen P."/>
            <person name="Goolsby J.A."/>
            <person name="Tidwell J."/>
            <person name="Bellgard S.E."/>
            <person name="Bellgard M.I."/>
        </authorList>
    </citation>
    <scope>NUCLEOTIDE SEQUENCE</scope>
    <source>
        <tissue evidence="1">Shoot tissue taken approximately 20 cm above the soil surface</tissue>
    </source>
</reference>
<name>A0A0A9FQR4_ARUDO</name>
<organism evidence="1">
    <name type="scientific">Arundo donax</name>
    <name type="common">Giant reed</name>
    <name type="synonym">Donax arundinaceus</name>
    <dbReference type="NCBI Taxonomy" id="35708"/>
    <lineage>
        <taxon>Eukaryota</taxon>
        <taxon>Viridiplantae</taxon>
        <taxon>Streptophyta</taxon>
        <taxon>Embryophyta</taxon>
        <taxon>Tracheophyta</taxon>
        <taxon>Spermatophyta</taxon>
        <taxon>Magnoliopsida</taxon>
        <taxon>Liliopsida</taxon>
        <taxon>Poales</taxon>
        <taxon>Poaceae</taxon>
        <taxon>PACMAD clade</taxon>
        <taxon>Arundinoideae</taxon>
        <taxon>Arundineae</taxon>
        <taxon>Arundo</taxon>
    </lineage>
</organism>
<accession>A0A0A9FQR4</accession>
<sequence>MPLYTQSEGNEHALIYLFTVQPTSIIEVATNFHIISRSTYQQIKCNNSKCPSLRFKGHKAVQMLASSLQTPRRVKTGLFNISTCSDL</sequence>
<dbReference type="AlphaFoldDB" id="A0A0A9FQR4"/>
<reference evidence="1" key="1">
    <citation type="submission" date="2014-09" db="EMBL/GenBank/DDBJ databases">
        <authorList>
            <person name="Magalhaes I.L.F."/>
            <person name="Oliveira U."/>
            <person name="Santos F.R."/>
            <person name="Vidigal T.H.D.A."/>
            <person name="Brescovit A.D."/>
            <person name="Santos A.J."/>
        </authorList>
    </citation>
    <scope>NUCLEOTIDE SEQUENCE</scope>
    <source>
        <tissue evidence="1">Shoot tissue taken approximately 20 cm above the soil surface</tissue>
    </source>
</reference>